<dbReference type="Gene3D" id="3.40.50.300">
    <property type="entry name" value="P-loop containing nucleotide triphosphate hydrolases"/>
    <property type="match status" value="1"/>
</dbReference>
<dbReference type="InterPro" id="IPR042197">
    <property type="entry name" value="Apaf_helical"/>
</dbReference>
<evidence type="ECO:0000256" key="3">
    <source>
        <dbReference type="ARBA" id="ARBA00022741"/>
    </source>
</evidence>
<dbReference type="Gene3D" id="1.10.8.430">
    <property type="entry name" value="Helical domain of apoptotic protease-activating factors"/>
    <property type="match status" value="1"/>
</dbReference>
<evidence type="ECO:0000259" key="7">
    <source>
        <dbReference type="Pfam" id="PF18052"/>
    </source>
</evidence>
<dbReference type="InterPro" id="IPR058922">
    <property type="entry name" value="WHD_DRP"/>
</dbReference>
<feature type="domain" description="Disease resistance protein winged helix" evidence="8">
    <location>
        <begin position="411"/>
        <end position="482"/>
    </location>
</feature>
<dbReference type="InterPro" id="IPR036388">
    <property type="entry name" value="WH-like_DNA-bd_sf"/>
</dbReference>
<evidence type="ECO:0000256" key="5">
    <source>
        <dbReference type="ARBA" id="ARBA00022840"/>
    </source>
</evidence>
<dbReference type="GO" id="GO:0043531">
    <property type="term" value="F:ADP binding"/>
    <property type="evidence" value="ECO:0007669"/>
    <property type="project" value="InterPro"/>
</dbReference>
<dbReference type="InterPro" id="IPR002182">
    <property type="entry name" value="NB-ARC"/>
</dbReference>
<dbReference type="PRINTS" id="PR00364">
    <property type="entry name" value="DISEASERSIST"/>
</dbReference>
<dbReference type="PROSITE" id="PS51450">
    <property type="entry name" value="LRR"/>
    <property type="match status" value="1"/>
</dbReference>
<proteinExistence type="predicted"/>
<sequence length="1275" mass="145778">MAESILYGALGNIFAQLTWLAGQKIGSIFWQKGELDKLQKTLDIITAVILDAEAKRESNLVVKNLISILEDVVSDAEDLLDEFDYELLRQKVRPRGQVRKTFQYFRMGPRVKEIRKRLDVVATEIKTFDFNVRVVELDKKTKNTERETASKVRPELVIGREEEKEHIIELLKEQNHGDGIFNVIAIVGFGGLGKTSLARLVYNDAKVADSFKGIWVCVSEEFDVLVIFRNILKSLGVRNVDDWNLNEVQKQIEQKLKGKKYLLVLDDVWNDDILKWNEFSQYMAFGATESKIIVTTRSIKVAATMGVRSPYLLKGLNEEQSQDLFEKVAFEGRHIDPKLGLIGKVVAQKCKGVPLSIKCLGGLMKQKPDEKYWLSVQENEIWDNKDVLSVLKLSYAQLPSNLKQCFAFCSLFPKDSWIRKDELIHFWRAQGYIQLKNKNENIQDIGDEYFNDLLSRSFFQEEEEDGYGNNFCKMHDLIHDLAVSVASHHFHWMKDEKEEIPKEVRHVSLENYSKEIDLILSKIKGIRTMFFRTHIFEDLFIRNVTFSSFNYLRMLNLRSMDIDILPDSIGELKHLRYLDLSNNYKMKVLPNAIVKLHHLQTLLLHSCLILKELPRDIQQLISLEYLNIDCCDNLTCLPKGLGELTSLQRLDRFIVNSVEDNLSTAATLNELRKLDLGNSIEIDHLHNVRNVELECKEANLKKKKRLQSLQLSWESSSPTTAASEKDESLLNILEPHPNLIGLRVSGYGGARFSSWLSSLTNLVQLEIDKFHNCRDLPPLDHLSSLKSLSLKNSNVLEHLPPLDHLLSLESLSLWWLDALEYVADSFPVPCSTLREPCFPSLENLEIRCCPSLKGWWKTKNENQGSIAELPYFPCLSKLEIHECPNLTSMPLFPALYGYLTLADASIRPLQQTLKMKMKMKMIEASMTSEEASSSSGSTCHSYSSTALPLSNLERLLLCNIKDLEALPDEFLQNLASLTFLSLTDCPKLESLPSQKMSCLTSLQEFSVENCRNLRALPDWILNLTSLKTLQIVECFELQHMPGGTHQLTSLKELLVGNCPNLRALPDWILNLTSLKTLEIWECLELQHMPKGTPRFTSLEELYVCCHNLRALPDWILNLTSLKDLSICECLQSPYFQEGMQSLTSLQRLMVVYCPNLSSSTHSLKALLTRGCPDLSSWTMRQNYSALEELNVQNCPNLEDLLNRIDEEITSLKTLKICKCPELQDLPERMDGLTSLQVLSISECPQLSERCEKETGILWPRIARIPSITIDGRQIQ</sequence>
<dbReference type="Pfam" id="PF13855">
    <property type="entry name" value="LRR_8"/>
    <property type="match status" value="1"/>
</dbReference>
<evidence type="ECO:0000313" key="10">
    <source>
        <dbReference type="Proteomes" id="UP000504621"/>
    </source>
</evidence>
<dbReference type="InterPro" id="IPR032675">
    <property type="entry name" value="LRR_dom_sf"/>
</dbReference>
<protein>
    <submittedName>
        <fullName evidence="11">Disease resistance protein RGA4</fullName>
    </submittedName>
</protein>
<dbReference type="Pfam" id="PF18052">
    <property type="entry name" value="Rx_N"/>
    <property type="match status" value="1"/>
</dbReference>
<feature type="domain" description="R13L1/DRL21-like LRR repeat region" evidence="9">
    <location>
        <begin position="668"/>
        <end position="792"/>
    </location>
</feature>
<dbReference type="PANTHER" id="PTHR36766">
    <property type="entry name" value="PLANT BROAD-SPECTRUM MILDEW RESISTANCE PROTEIN RPW8"/>
    <property type="match status" value="1"/>
</dbReference>
<keyword evidence="5" id="KW-0067">ATP-binding</keyword>
<dbReference type="InterPro" id="IPR027417">
    <property type="entry name" value="P-loop_NTPase"/>
</dbReference>
<dbReference type="FunFam" id="1.10.10.10:FF:000322">
    <property type="entry name" value="Probable disease resistance protein At1g63360"/>
    <property type="match status" value="1"/>
</dbReference>
<dbReference type="GO" id="GO:0051707">
    <property type="term" value="P:response to other organism"/>
    <property type="evidence" value="ECO:0007669"/>
    <property type="project" value="UniProtKB-ARBA"/>
</dbReference>
<dbReference type="Gene3D" id="1.20.5.4130">
    <property type="match status" value="1"/>
</dbReference>
<evidence type="ECO:0000256" key="2">
    <source>
        <dbReference type="ARBA" id="ARBA00022737"/>
    </source>
</evidence>
<accession>A0A6J1AN88</accession>
<name>A0A6J1AN88_9ROSI</name>
<organism evidence="10 11">
    <name type="scientific">Herrania umbratica</name>
    <dbReference type="NCBI Taxonomy" id="108875"/>
    <lineage>
        <taxon>Eukaryota</taxon>
        <taxon>Viridiplantae</taxon>
        <taxon>Streptophyta</taxon>
        <taxon>Embryophyta</taxon>
        <taxon>Tracheophyta</taxon>
        <taxon>Spermatophyta</taxon>
        <taxon>Magnoliopsida</taxon>
        <taxon>eudicotyledons</taxon>
        <taxon>Gunneridae</taxon>
        <taxon>Pentapetalae</taxon>
        <taxon>rosids</taxon>
        <taxon>malvids</taxon>
        <taxon>Malvales</taxon>
        <taxon>Malvaceae</taxon>
        <taxon>Byttnerioideae</taxon>
        <taxon>Herrania</taxon>
    </lineage>
</organism>
<dbReference type="InterPro" id="IPR001611">
    <property type="entry name" value="Leu-rich_rpt"/>
</dbReference>
<keyword evidence="4" id="KW-0611">Plant defense</keyword>
<dbReference type="RefSeq" id="XP_021288423.1">
    <property type="nucleotide sequence ID" value="XM_021432748.1"/>
</dbReference>
<dbReference type="InterPro" id="IPR056789">
    <property type="entry name" value="LRR_R13L1-DRL21"/>
</dbReference>
<dbReference type="Pfam" id="PF00931">
    <property type="entry name" value="NB-ARC"/>
    <property type="match status" value="1"/>
</dbReference>
<evidence type="ECO:0000259" key="8">
    <source>
        <dbReference type="Pfam" id="PF23559"/>
    </source>
</evidence>
<dbReference type="Gene3D" id="3.80.10.10">
    <property type="entry name" value="Ribonuclease Inhibitor"/>
    <property type="match status" value="4"/>
</dbReference>
<keyword evidence="3" id="KW-0547">Nucleotide-binding</keyword>
<feature type="domain" description="Disease resistance N-terminal" evidence="7">
    <location>
        <begin position="10"/>
        <end position="97"/>
    </location>
</feature>
<evidence type="ECO:0000256" key="4">
    <source>
        <dbReference type="ARBA" id="ARBA00022821"/>
    </source>
</evidence>
<reference evidence="11" key="1">
    <citation type="submission" date="2025-08" db="UniProtKB">
        <authorList>
            <consortium name="RefSeq"/>
        </authorList>
    </citation>
    <scope>IDENTIFICATION</scope>
    <source>
        <tissue evidence="11">Leaf</tissue>
    </source>
</reference>
<keyword evidence="2" id="KW-0677">Repeat</keyword>
<evidence type="ECO:0000259" key="9">
    <source>
        <dbReference type="Pfam" id="PF25019"/>
    </source>
</evidence>
<dbReference type="GeneID" id="110419648"/>
<dbReference type="GO" id="GO:0006952">
    <property type="term" value="P:defense response"/>
    <property type="evidence" value="ECO:0007669"/>
    <property type="project" value="UniProtKB-KW"/>
</dbReference>
<dbReference type="SUPFAM" id="SSF52540">
    <property type="entry name" value="P-loop containing nucleoside triphosphate hydrolases"/>
    <property type="match status" value="1"/>
</dbReference>
<gene>
    <name evidence="11" type="primary">LOC110419648</name>
</gene>
<dbReference type="FunFam" id="3.40.50.300:FF:001091">
    <property type="entry name" value="Probable disease resistance protein At1g61300"/>
    <property type="match status" value="1"/>
</dbReference>
<dbReference type="GO" id="GO:0005524">
    <property type="term" value="F:ATP binding"/>
    <property type="evidence" value="ECO:0007669"/>
    <property type="project" value="UniProtKB-KW"/>
</dbReference>
<dbReference type="InterPro" id="IPR041118">
    <property type="entry name" value="Rx_N"/>
</dbReference>
<dbReference type="SUPFAM" id="SSF52058">
    <property type="entry name" value="L domain-like"/>
    <property type="match status" value="2"/>
</dbReference>
<evidence type="ECO:0000256" key="1">
    <source>
        <dbReference type="ARBA" id="ARBA00022614"/>
    </source>
</evidence>
<keyword evidence="10" id="KW-1185">Reference proteome</keyword>
<keyword evidence="1" id="KW-0433">Leucine-rich repeat</keyword>
<dbReference type="Pfam" id="PF25019">
    <property type="entry name" value="LRR_R13L1-DRL21"/>
    <property type="match status" value="1"/>
</dbReference>
<evidence type="ECO:0000313" key="11">
    <source>
        <dbReference type="RefSeq" id="XP_021288423.1"/>
    </source>
</evidence>
<evidence type="ECO:0000259" key="6">
    <source>
        <dbReference type="Pfam" id="PF00931"/>
    </source>
</evidence>
<dbReference type="OrthoDB" id="2105857at2759"/>
<feature type="domain" description="NB-ARC" evidence="6">
    <location>
        <begin position="161"/>
        <end position="332"/>
    </location>
</feature>
<dbReference type="Pfam" id="PF23559">
    <property type="entry name" value="WHD_DRP"/>
    <property type="match status" value="1"/>
</dbReference>
<dbReference type="PANTHER" id="PTHR36766:SF40">
    <property type="entry name" value="DISEASE RESISTANCE PROTEIN RGA3"/>
    <property type="match status" value="1"/>
</dbReference>
<dbReference type="Proteomes" id="UP000504621">
    <property type="component" value="Unplaced"/>
</dbReference>
<dbReference type="AlphaFoldDB" id="A0A6J1AN88"/>
<dbReference type="Gene3D" id="1.10.10.10">
    <property type="entry name" value="Winged helix-like DNA-binding domain superfamily/Winged helix DNA-binding domain"/>
    <property type="match status" value="1"/>
</dbReference>